<accession>A0A1F5TSR1</accession>
<organism evidence="2 3">
    <name type="scientific">Candidatus Falkowbacteria bacterium RIFOXYD2_FULL_34_120</name>
    <dbReference type="NCBI Taxonomy" id="1798007"/>
    <lineage>
        <taxon>Bacteria</taxon>
        <taxon>Candidatus Falkowiibacteriota</taxon>
    </lineage>
</organism>
<dbReference type="Pfam" id="PF08241">
    <property type="entry name" value="Methyltransf_11"/>
    <property type="match status" value="1"/>
</dbReference>
<comment type="caution">
    <text evidence="2">The sequence shown here is derived from an EMBL/GenBank/DDBJ whole genome shotgun (WGS) entry which is preliminary data.</text>
</comment>
<dbReference type="EMBL" id="MFGO01000007">
    <property type="protein sequence ID" value="OGF41611.1"/>
    <property type="molecule type" value="Genomic_DNA"/>
</dbReference>
<dbReference type="InterPro" id="IPR013216">
    <property type="entry name" value="Methyltransf_11"/>
</dbReference>
<dbReference type="InterPro" id="IPR029063">
    <property type="entry name" value="SAM-dependent_MTases_sf"/>
</dbReference>
<proteinExistence type="predicted"/>
<gene>
    <name evidence="2" type="ORF">A2531_06245</name>
</gene>
<feature type="domain" description="Methyltransferase type 11" evidence="1">
    <location>
        <begin position="68"/>
        <end position="158"/>
    </location>
</feature>
<dbReference type="PANTHER" id="PTHR43591">
    <property type="entry name" value="METHYLTRANSFERASE"/>
    <property type="match status" value="1"/>
</dbReference>
<dbReference type="AlphaFoldDB" id="A0A1F5TSR1"/>
<dbReference type="CDD" id="cd02440">
    <property type="entry name" value="AdoMet_MTases"/>
    <property type="match status" value="1"/>
</dbReference>
<reference evidence="2 3" key="1">
    <citation type="journal article" date="2016" name="Nat. Commun.">
        <title>Thousands of microbial genomes shed light on interconnected biogeochemical processes in an aquifer system.</title>
        <authorList>
            <person name="Anantharaman K."/>
            <person name="Brown C.T."/>
            <person name="Hug L.A."/>
            <person name="Sharon I."/>
            <person name="Castelle C.J."/>
            <person name="Probst A.J."/>
            <person name="Thomas B.C."/>
            <person name="Singh A."/>
            <person name="Wilkins M.J."/>
            <person name="Karaoz U."/>
            <person name="Brodie E.L."/>
            <person name="Williams K.H."/>
            <person name="Hubbard S.S."/>
            <person name="Banfield J.F."/>
        </authorList>
    </citation>
    <scope>NUCLEOTIDE SEQUENCE [LARGE SCALE GENOMIC DNA]</scope>
</reference>
<dbReference type="Gene3D" id="3.40.50.150">
    <property type="entry name" value="Vaccinia Virus protein VP39"/>
    <property type="match status" value="1"/>
</dbReference>
<dbReference type="GO" id="GO:0008757">
    <property type="term" value="F:S-adenosylmethionine-dependent methyltransferase activity"/>
    <property type="evidence" value="ECO:0007669"/>
    <property type="project" value="InterPro"/>
</dbReference>
<name>A0A1F5TSR1_9BACT</name>
<evidence type="ECO:0000313" key="2">
    <source>
        <dbReference type="EMBL" id="OGF41611.1"/>
    </source>
</evidence>
<dbReference type="Proteomes" id="UP000177579">
    <property type="component" value="Unassembled WGS sequence"/>
</dbReference>
<evidence type="ECO:0000313" key="3">
    <source>
        <dbReference type="Proteomes" id="UP000177579"/>
    </source>
</evidence>
<protein>
    <recommendedName>
        <fullName evidence="1">Methyltransferase type 11 domain-containing protein</fullName>
    </recommendedName>
</protein>
<sequence length="256" mass="29429">MFYGILNRFQNDKEDNCLSEIFMEDYKKANIEKYQNSKQRDKVLTKKTSLDTFRRSARRLFRSTDVVLDIAGGPGVQTDILRKEGLVKEVYAIDIASDMLKERNLLDHCREGDMENLPYEDEFFDKALFIAAVHHSDKTERVLGEAKRVLKKGGMIIFSEPISLKLLLLGEGIRPTPDGVEFYFSPVYLLKHIKKQGLKIKYIRYYGFLSRFAGKISKNEFLTNFIFKLECIIGAIPVLGRLIGLVGNRVFIAAQK</sequence>
<dbReference type="SUPFAM" id="SSF53335">
    <property type="entry name" value="S-adenosyl-L-methionine-dependent methyltransferases"/>
    <property type="match status" value="1"/>
</dbReference>
<evidence type="ECO:0000259" key="1">
    <source>
        <dbReference type="Pfam" id="PF08241"/>
    </source>
</evidence>